<dbReference type="OrthoDB" id="1198916at2"/>
<dbReference type="InterPro" id="IPR002654">
    <property type="entry name" value="Glyco_trans_25"/>
</dbReference>
<keyword evidence="3" id="KW-1185">Reference proteome</keyword>
<dbReference type="CDD" id="cd06532">
    <property type="entry name" value="Glyco_transf_25"/>
    <property type="match status" value="1"/>
</dbReference>
<reference evidence="2 3" key="1">
    <citation type="journal article" date="2018" name="Syst. Appl. Microbiol.">
        <title>Ereboglobus luteus gen. nov. sp. nov. from cockroach guts, and new insights into the oxygen relationship of the genera Opitutus and Didymococcus (Verrucomicrobia: Opitutaceae).</title>
        <authorList>
            <person name="Tegtmeier D."/>
            <person name="Belitz A."/>
            <person name="Radek R."/>
            <person name="Heimerl T."/>
            <person name="Brune A."/>
        </authorList>
    </citation>
    <scope>NUCLEOTIDE SEQUENCE [LARGE SCALE GENOMIC DNA]</scope>
    <source>
        <strain evidence="2 3">Ho45</strain>
    </source>
</reference>
<evidence type="ECO:0000313" key="2">
    <source>
        <dbReference type="EMBL" id="AWI10176.1"/>
    </source>
</evidence>
<protein>
    <recommendedName>
        <fullName evidence="1">Glycosyl transferase family 25 domain-containing protein</fullName>
    </recommendedName>
</protein>
<evidence type="ECO:0000259" key="1">
    <source>
        <dbReference type="Pfam" id="PF01755"/>
    </source>
</evidence>
<name>A0A2U8E5S1_9BACT</name>
<dbReference type="Pfam" id="PF01755">
    <property type="entry name" value="Glyco_transf_25"/>
    <property type="match status" value="1"/>
</dbReference>
<evidence type="ECO:0000313" key="3">
    <source>
        <dbReference type="Proteomes" id="UP000244896"/>
    </source>
</evidence>
<dbReference type="EMBL" id="CP023004">
    <property type="protein sequence ID" value="AWI10176.1"/>
    <property type="molecule type" value="Genomic_DNA"/>
</dbReference>
<dbReference type="Proteomes" id="UP000244896">
    <property type="component" value="Chromosome"/>
</dbReference>
<gene>
    <name evidence="2" type="ORF">CKA38_13725</name>
</gene>
<organism evidence="2 3">
    <name type="scientific">Ereboglobus luteus</name>
    <dbReference type="NCBI Taxonomy" id="1796921"/>
    <lineage>
        <taxon>Bacteria</taxon>
        <taxon>Pseudomonadati</taxon>
        <taxon>Verrucomicrobiota</taxon>
        <taxon>Opitutia</taxon>
        <taxon>Opitutales</taxon>
        <taxon>Opitutaceae</taxon>
        <taxon>Ereboglobus</taxon>
    </lineage>
</organism>
<sequence length="253" mass="29070">MAQNELPFITYVINLDRYPDRFTAMSAALAREEIPCERIRAIDGRSRVFTEAEIDLKAYEKNHGRPPGIGVAACYMSHLSAYKALLDTSYEFALIFEDDMVIHPGLRQLVIDSIKIKDSWDVLRFAGFHSGFPVRRKMINATHSMCYNFTSRTGGGCYMINRKAAKSYLGQMLPITVHIDHEYTKSWKYNLRIFSVYPAPCVDAGLPTSIEYAAAKKLKRRWYKKFPTLCYRSKTALRQIWHGITHGYCFPGK</sequence>
<accession>A0A2U8E5S1</accession>
<dbReference type="AlphaFoldDB" id="A0A2U8E5S1"/>
<feature type="domain" description="Glycosyl transferase family 25" evidence="1">
    <location>
        <begin position="10"/>
        <end position="181"/>
    </location>
</feature>
<dbReference type="KEGG" id="elut:CKA38_13725"/>
<proteinExistence type="predicted"/>